<keyword evidence="2" id="KW-1185">Reference proteome</keyword>
<organism evidence="1 2">
    <name type="scientific">Streptomyces spororaveus</name>
    <dbReference type="NCBI Taxonomy" id="284039"/>
    <lineage>
        <taxon>Bacteria</taxon>
        <taxon>Bacillati</taxon>
        <taxon>Actinomycetota</taxon>
        <taxon>Actinomycetes</taxon>
        <taxon>Kitasatosporales</taxon>
        <taxon>Streptomycetaceae</taxon>
        <taxon>Streptomyces</taxon>
    </lineage>
</organism>
<gene>
    <name evidence="1" type="ORF">Sspor_09820</name>
</gene>
<reference evidence="2" key="1">
    <citation type="submission" date="2023-07" db="EMBL/GenBank/DDBJ databases">
        <title>Whole genome shotgun sequence of Streptomyces spororaveus NBRC 15456.</title>
        <authorList>
            <person name="Komaki H."/>
            <person name="Tamura T."/>
        </authorList>
    </citation>
    <scope>NUCLEOTIDE SEQUENCE [LARGE SCALE GENOMIC DNA]</scope>
    <source>
        <strain evidence="2">NBRC 15456</strain>
    </source>
</reference>
<dbReference type="RefSeq" id="WP_202197871.1">
    <property type="nucleotide sequence ID" value="NZ_BAAATO010000004.1"/>
</dbReference>
<comment type="caution">
    <text evidence="1">The sequence shown here is derived from an EMBL/GenBank/DDBJ whole genome shotgun (WGS) entry which is preliminary data.</text>
</comment>
<protein>
    <submittedName>
        <fullName evidence="1">Uncharacterized protein</fullName>
    </submittedName>
</protein>
<proteinExistence type="predicted"/>
<evidence type="ECO:0000313" key="1">
    <source>
        <dbReference type="EMBL" id="GHI75421.1"/>
    </source>
</evidence>
<dbReference type="EMBL" id="BNED01000005">
    <property type="protein sequence ID" value="GHI75421.1"/>
    <property type="molecule type" value="Genomic_DNA"/>
</dbReference>
<dbReference type="Proteomes" id="UP000608522">
    <property type="component" value="Unassembled WGS sequence"/>
</dbReference>
<evidence type="ECO:0000313" key="2">
    <source>
        <dbReference type="Proteomes" id="UP000608522"/>
    </source>
</evidence>
<sequence length="146" mass="15597">MSQLAGRCSAAGDLGLKPMDWSALTGEGWRPRHAILHIVNREDLAAALEQQATDAAYGTALALRSGAAFKVWAGSLQPARRYLDIYAWRAECMAEDGVSTCKDFEQGLPDLQRAGDDPVALGRVDTAEGTHVVFLAADLKSVVAVL</sequence>
<accession>A0ABQ3T4V0</accession>
<name>A0ABQ3T4V0_9ACTN</name>